<comment type="caution">
    <text evidence="2">The sequence shown here is derived from an EMBL/GenBank/DDBJ whole genome shotgun (WGS) entry which is preliminary data.</text>
</comment>
<sequence>MLYSQLLRNLQHVKQEVQELSGRKKTANNAVNGCQDITTTTAGCADEDCVIDAAADDADKKNLFLFRTKSGPEPKLLNMMTVFKPYPYCIRYPELERKTTFSTSADTDRVRFPYLKLLYLIRGVYGILIRNALRQTVPMSDTERIRYPELNRSTHV</sequence>
<evidence type="ECO:0000313" key="3">
    <source>
        <dbReference type="Proteomes" id="UP001168990"/>
    </source>
</evidence>
<name>A0AA39C9A8_9HYME</name>
<dbReference type="AlphaFoldDB" id="A0AA39C9A8"/>
<keyword evidence="1" id="KW-0175">Coiled coil</keyword>
<feature type="coiled-coil region" evidence="1">
    <location>
        <begin position="3"/>
        <end position="30"/>
    </location>
</feature>
<gene>
    <name evidence="2" type="ORF">PV328_007698</name>
</gene>
<keyword evidence="3" id="KW-1185">Reference proteome</keyword>
<proteinExistence type="predicted"/>
<dbReference type="Proteomes" id="UP001168990">
    <property type="component" value="Unassembled WGS sequence"/>
</dbReference>
<organism evidence="2 3">
    <name type="scientific">Microctonus aethiopoides</name>
    <dbReference type="NCBI Taxonomy" id="144406"/>
    <lineage>
        <taxon>Eukaryota</taxon>
        <taxon>Metazoa</taxon>
        <taxon>Ecdysozoa</taxon>
        <taxon>Arthropoda</taxon>
        <taxon>Hexapoda</taxon>
        <taxon>Insecta</taxon>
        <taxon>Pterygota</taxon>
        <taxon>Neoptera</taxon>
        <taxon>Endopterygota</taxon>
        <taxon>Hymenoptera</taxon>
        <taxon>Apocrita</taxon>
        <taxon>Ichneumonoidea</taxon>
        <taxon>Braconidae</taxon>
        <taxon>Euphorinae</taxon>
        <taxon>Microctonus</taxon>
    </lineage>
</organism>
<accession>A0AA39C9A8</accession>
<dbReference type="EMBL" id="JAQQBS010001423">
    <property type="protein sequence ID" value="KAK0160270.1"/>
    <property type="molecule type" value="Genomic_DNA"/>
</dbReference>
<reference evidence="2" key="1">
    <citation type="journal article" date="2023" name="bioRxiv">
        <title>Scaffold-level genome assemblies of two parasitoid biocontrol wasps reveal the parthenogenesis mechanism and an associated novel virus.</title>
        <authorList>
            <person name="Inwood S."/>
            <person name="Skelly J."/>
            <person name="Guhlin J."/>
            <person name="Harrop T."/>
            <person name="Goldson S."/>
            <person name="Dearden P."/>
        </authorList>
    </citation>
    <scope>NUCLEOTIDE SEQUENCE</scope>
    <source>
        <strain evidence="2">Irish</strain>
        <tissue evidence="2">Whole body</tissue>
    </source>
</reference>
<reference evidence="2" key="2">
    <citation type="submission" date="2023-03" db="EMBL/GenBank/DDBJ databases">
        <authorList>
            <person name="Inwood S.N."/>
            <person name="Skelly J.G."/>
            <person name="Guhlin J."/>
            <person name="Harrop T.W.R."/>
            <person name="Goldson S.G."/>
            <person name="Dearden P.K."/>
        </authorList>
    </citation>
    <scope>NUCLEOTIDE SEQUENCE</scope>
    <source>
        <strain evidence="2">Irish</strain>
        <tissue evidence="2">Whole body</tissue>
    </source>
</reference>
<evidence type="ECO:0000256" key="1">
    <source>
        <dbReference type="SAM" id="Coils"/>
    </source>
</evidence>
<protein>
    <submittedName>
        <fullName evidence="2">Uncharacterized protein</fullName>
    </submittedName>
</protein>
<evidence type="ECO:0000313" key="2">
    <source>
        <dbReference type="EMBL" id="KAK0160270.1"/>
    </source>
</evidence>